<dbReference type="InterPro" id="IPR001876">
    <property type="entry name" value="Znf_RanBP2"/>
</dbReference>
<keyword evidence="2 4" id="KW-0863">Zinc-finger</keyword>
<evidence type="ECO:0000256" key="2">
    <source>
        <dbReference type="ARBA" id="ARBA00022771"/>
    </source>
</evidence>
<dbReference type="InterPro" id="IPR036443">
    <property type="entry name" value="Znf_RanBP2_sf"/>
</dbReference>
<evidence type="ECO:0000313" key="7">
    <source>
        <dbReference type="Proteomes" id="UP000694941"/>
    </source>
</evidence>
<reference evidence="8 9" key="1">
    <citation type="submission" date="2025-05" db="UniProtKB">
        <authorList>
            <consortium name="RefSeq"/>
        </authorList>
    </citation>
    <scope>IDENTIFICATION</scope>
    <source>
        <tissue evidence="8 9">Muscle</tissue>
    </source>
</reference>
<dbReference type="SUPFAM" id="SSF143503">
    <property type="entry name" value="PUG domain-like"/>
    <property type="match status" value="1"/>
</dbReference>
<dbReference type="InterPro" id="IPR036339">
    <property type="entry name" value="PUB-like_dom_sf"/>
</dbReference>
<dbReference type="GeneID" id="106469038"/>
<accession>A0ABM1TB87</accession>
<gene>
    <name evidence="8 9 10" type="primary">LOC106469038</name>
</gene>
<dbReference type="RefSeq" id="XP_022253144.1">
    <property type="nucleotide sequence ID" value="XM_022397436.1"/>
</dbReference>
<evidence type="ECO:0000256" key="4">
    <source>
        <dbReference type="PROSITE-ProRule" id="PRU00322"/>
    </source>
</evidence>
<proteinExistence type="predicted"/>
<dbReference type="InterPro" id="IPR048839">
    <property type="entry name" value="SPATA2_PUB-like"/>
</dbReference>
<evidence type="ECO:0000259" key="6">
    <source>
        <dbReference type="PROSITE" id="PS50199"/>
    </source>
</evidence>
<feature type="region of interest" description="Disordered" evidence="5">
    <location>
        <begin position="584"/>
        <end position="603"/>
    </location>
</feature>
<evidence type="ECO:0000313" key="9">
    <source>
        <dbReference type="RefSeq" id="XP_022253143.1"/>
    </source>
</evidence>
<organism evidence="7 9">
    <name type="scientific">Limulus polyphemus</name>
    <name type="common">Atlantic horseshoe crab</name>
    <dbReference type="NCBI Taxonomy" id="6850"/>
    <lineage>
        <taxon>Eukaryota</taxon>
        <taxon>Metazoa</taxon>
        <taxon>Ecdysozoa</taxon>
        <taxon>Arthropoda</taxon>
        <taxon>Chelicerata</taxon>
        <taxon>Merostomata</taxon>
        <taxon>Xiphosura</taxon>
        <taxon>Limulidae</taxon>
        <taxon>Limulus</taxon>
    </lineage>
</organism>
<dbReference type="SMART" id="SM00547">
    <property type="entry name" value="ZnF_RBZ"/>
    <property type="match status" value="2"/>
</dbReference>
<keyword evidence="1" id="KW-0479">Metal-binding</keyword>
<dbReference type="RefSeq" id="XP_022253143.1">
    <property type="nucleotide sequence ID" value="XM_022397435.1"/>
</dbReference>
<feature type="region of interest" description="Disordered" evidence="5">
    <location>
        <begin position="609"/>
        <end position="629"/>
    </location>
</feature>
<keyword evidence="7" id="KW-1185">Reference proteome</keyword>
<dbReference type="SUPFAM" id="SSF90209">
    <property type="entry name" value="Ran binding protein zinc finger-like"/>
    <property type="match status" value="1"/>
</dbReference>
<dbReference type="PROSITE" id="PS50199">
    <property type="entry name" value="ZF_RANBP2_2"/>
    <property type="match status" value="1"/>
</dbReference>
<feature type="domain" description="RanBP2-type" evidence="6">
    <location>
        <begin position="655"/>
        <end position="684"/>
    </location>
</feature>
<dbReference type="PANTHER" id="PTHR15326">
    <property type="entry name" value="SPERMATOGENESIS-ASSOCIATED PROTEIN 2/TAMOZHENNIC"/>
    <property type="match status" value="1"/>
</dbReference>
<evidence type="ECO:0000256" key="5">
    <source>
        <dbReference type="SAM" id="MobiDB-lite"/>
    </source>
</evidence>
<feature type="compositionally biased region" description="Polar residues" evidence="5">
    <location>
        <begin position="609"/>
        <end position="623"/>
    </location>
</feature>
<evidence type="ECO:0000313" key="8">
    <source>
        <dbReference type="RefSeq" id="XP_013784948.1"/>
    </source>
</evidence>
<evidence type="ECO:0000313" key="10">
    <source>
        <dbReference type="RefSeq" id="XP_022253144.1"/>
    </source>
</evidence>
<dbReference type="PANTHER" id="PTHR15326:SF2">
    <property type="entry name" value="PROTEIN TAMOZHENNIC"/>
    <property type="match status" value="1"/>
</dbReference>
<dbReference type="Proteomes" id="UP000694941">
    <property type="component" value="Unplaced"/>
</dbReference>
<dbReference type="Pfam" id="PF21388">
    <property type="entry name" value="SPATA2_PUB-like"/>
    <property type="match status" value="1"/>
</dbReference>
<name>A0ABM1TB87_LIMPO</name>
<keyword evidence="3" id="KW-0862">Zinc</keyword>
<evidence type="ECO:0000256" key="3">
    <source>
        <dbReference type="ARBA" id="ARBA00022833"/>
    </source>
</evidence>
<dbReference type="Gene3D" id="2.30.30.380">
    <property type="entry name" value="Zn-finger domain of Sec23/24"/>
    <property type="match status" value="1"/>
</dbReference>
<dbReference type="PROSITE" id="PS01358">
    <property type="entry name" value="ZF_RANBP2_1"/>
    <property type="match status" value="1"/>
</dbReference>
<dbReference type="RefSeq" id="XP_013784948.1">
    <property type="nucleotide sequence ID" value="XM_013929494.2"/>
</dbReference>
<dbReference type="Gene3D" id="1.20.58.2190">
    <property type="match status" value="1"/>
</dbReference>
<evidence type="ECO:0000256" key="1">
    <source>
        <dbReference type="ARBA" id="ARBA00022723"/>
    </source>
</evidence>
<sequence>MSHPNLYITSSKHQSLKQQIAQTHLAYLNQEETPDKLEKRRNLETAIVEFLSIAPNHEKFTFPEFEKVFRNSVIGNPNFSGYKAALAFQALEKYATNLLIHPWRREYKVIKLFSGFYRHLVQRQLPGAEIFFLLMGYNQAEDGVLFQQGPVDPDQLSHITLDCLIAFVECQIMVEVYESLRMSECTWNEIYKIRENYVAGVAECVRILQQLKLASQRSSKHHHQLSSLEHVRKRGTKMCDSGSSPQTGILVDIGNSQPYEKPDTPLSKSISLKTHSRSWSDGPQNNFLYVDGHVAGSPGRQTLGSFNDQSISNFYPCVSQATQVQQNPVCGYSQNISHGQNHDSWDLLSTSGHWNSGPAIYPSSHFPALHPGVSYPYSPVHHCSCQNYLPTAIPSHRLILERPFYEDLGQNGPSQLIQGQDQHKSIFTAANTPHMVSRSGYMYTDYDRSELLDSLMDLRVEPQGSQEVLQLNDTSDVLMPYKKDSHNPENLSDQKVDKLRDKDKQTVDDMSGKTSEKIENLPKAENQTLQQIVSIHDQNYGNVSNQKIPKDNSSWNGENTVYDNISMRDSQKVDYPSGREVKRREINISGSNSSHGQDRCTDRQKRNSLYDNVQPDNPIQATPKTGGLVVPSGIKMEENEMVLKKTGSNKEAPSKTRKWSCQACTYLNPSEKDICEICSRSKFRGAESTPLVSGGRECPLCTLVNETNAEYCSACDTYLEDCPTYI</sequence>
<protein>
    <submittedName>
        <fullName evidence="8 9">Uncharacterized protein LOC106469038</fullName>
    </submittedName>
</protein>